<proteinExistence type="inferred from homology"/>
<dbReference type="Gene3D" id="1.20.1280.40">
    <property type="entry name" value="HHA"/>
    <property type="match status" value="1"/>
</dbReference>
<dbReference type="InterPro" id="IPR036666">
    <property type="entry name" value="HHA_sf"/>
</dbReference>
<dbReference type="Pfam" id="PF05321">
    <property type="entry name" value="HHA"/>
    <property type="match status" value="1"/>
</dbReference>
<dbReference type="EMBL" id="CP057975">
    <property type="protein sequence ID" value="QMP47980.1"/>
    <property type="molecule type" value="Genomic_DNA"/>
</dbReference>
<dbReference type="SUPFAM" id="SSF68989">
    <property type="entry name" value="Hemolysin expression modulating protein HHA"/>
    <property type="match status" value="1"/>
</dbReference>
<evidence type="ECO:0000256" key="1">
    <source>
        <dbReference type="ARBA" id="ARBA00010526"/>
    </source>
</evidence>
<dbReference type="Proteomes" id="UP000514715">
    <property type="component" value="Chromosome"/>
</dbReference>
<organism evidence="2 3">
    <name type="scientific">Escherichia coli</name>
    <dbReference type="NCBI Taxonomy" id="562"/>
    <lineage>
        <taxon>Bacteria</taxon>
        <taxon>Pseudomonadati</taxon>
        <taxon>Pseudomonadota</taxon>
        <taxon>Gammaproteobacteria</taxon>
        <taxon>Enterobacterales</taxon>
        <taxon>Enterobacteriaceae</taxon>
        <taxon>Escherichia</taxon>
    </lineage>
</organism>
<gene>
    <name evidence="2" type="ORF">HVW04_12870</name>
</gene>
<reference evidence="2 3" key="1">
    <citation type="submission" date="2020-06" db="EMBL/GenBank/DDBJ databases">
        <title>REHAB project genomes.</title>
        <authorList>
            <person name="Shaw L.P."/>
        </authorList>
    </citation>
    <scope>NUCLEOTIDE SEQUENCE [LARGE SCALE GENOMIC DNA]</scope>
    <source>
        <strain evidence="2 3">RHB07-C04</strain>
    </source>
</reference>
<comment type="similarity">
    <text evidence="1">Belongs to the Hha/YmoA/Cnu family.</text>
</comment>
<name>A0A4Q6H5G0_ECOLX</name>
<evidence type="ECO:0000313" key="3">
    <source>
        <dbReference type="Proteomes" id="UP000514715"/>
    </source>
</evidence>
<sequence length="58" mass="6404">MEKVISHTRYKLTSAELEARNSAVAHRLTELTANFTSACRASVWSPERSVTEARAVIG</sequence>
<dbReference type="AlphaFoldDB" id="A0A4Q6H5G0"/>
<accession>A0A4Q6H5G0</accession>
<dbReference type="InterPro" id="IPR007985">
    <property type="entry name" value="Hemolysn_expr_modulating_HHA"/>
</dbReference>
<protein>
    <submittedName>
        <fullName evidence="2">Uncharacterized protein</fullName>
    </submittedName>
</protein>
<evidence type="ECO:0000313" key="2">
    <source>
        <dbReference type="EMBL" id="QMP47980.1"/>
    </source>
</evidence>